<proteinExistence type="predicted"/>
<reference evidence="5" key="1">
    <citation type="journal article" date="2019" name="Int. J. Syst. Evol. Microbiol.">
        <title>The Global Catalogue of Microorganisms (GCM) 10K type strain sequencing project: providing services to taxonomists for standard genome sequencing and annotation.</title>
        <authorList>
            <consortium name="The Broad Institute Genomics Platform"/>
            <consortium name="The Broad Institute Genome Sequencing Center for Infectious Disease"/>
            <person name="Wu L."/>
            <person name="Ma J."/>
        </authorList>
    </citation>
    <scope>NUCLEOTIDE SEQUENCE [LARGE SCALE GENOMIC DNA]</scope>
    <source>
        <strain evidence="5">CGMCC 4.7357</strain>
    </source>
</reference>
<sequence length="307" mass="35592">MIETSFLYYNFGVRDVVGTRSEYKGNKTIIHVRPTRTLCRCPHCHSYTLLKNGTRERQIQTLPIGSRRCYLKLTNQRYKCTSCHWDGWQKIPGILKGKSYTYRFAQHVIDLLRMGTIKAVANHLGVGWDLIKSIHKDYLNKRYKSPSLKGLKRIGIDEFAVRKGHVYETIVVDHDTGRIVYSHPGKDKEALTPFWEMLKRRKITLEAVSCDLSPAYISAVMEYQPKAQIVLDHFHIMKLMNEKIDALRRDLYREETDLNKRKVIKGVRYLLLANGTDVMDPLHRTRLENVLVVSQKVCKGGLSLSQN</sequence>
<dbReference type="InterPro" id="IPR029261">
    <property type="entry name" value="Transposase_Znf"/>
</dbReference>
<comment type="caution">
    <text evidence="4">The sequence shown here is derived from an EMBL/GenBank/DDBJ whole genome shotgun (WGS) entry which is preliminary data.</text>
</comment>
<feature type="domain" description="Transposase IS204/IS1001/IS1096/IS1165 DDE" evidence="1">
    <location>
        <begin position="154"/>
        <end position="295"/>
    </location>
</feature>
<evidence type="ECO:0000259" key="2">
    <source>
        <dbReference type="Pfam" id="PF13542"/>
    </source>
</evidence>
<feature type="domain" description="Transposase IS204/IS1001/IS1096/IS1165 zinc-finger" evidence="3">
    <location>
        <begin position="39"/>
        <end position="83"/>
    </location>
</feature>
<feature type="domain" description="Transposase IS204/IS1001/IS1096/IS1165 helix-turn-helix" evidence="2">
    <location>
        <begin position="90"/>
        <end position="138"/>
    </location>
</feature>
<dbReference type="InterPro" id="IPR047951">
    <property type="entry name" value="Transpos_ISL3"/>
</dbReference>
<dbReference type="PANTHER" id="PTHR33498">
    <property type="entry name" value="TRANSPOSASE FOR INSERTION SEQUENCE ELEMENT IS1557"/>
    <property type="match status" value="1"/>
</dbReference>
<evidence type="ECO:0000259" key="3">
    <source>
        <dbReference type="Pfam" id="PF14690"/>
    </source>
</evidence>
<dbReference type="RefSeq" id="WP_380078100.1">
    <property type="nucleotide sequence ID" value="NZ_JBHSGO010000110.1"/>
</dbReference>
<dbReference type="EMBL" id="JBHSGO010000110">
    <property type="protein sequence ID" value="MFC4665719.1"/>
    <property type="molecule type" value="Genomic_DNA"/>
</dbReference>
<dbReference type="InterPro" id="IPR002560">
    <property type="entry name" value="Transposase_DDE"/>
</dbReference>
<dbReference type="Pfam" id="PF13542">
    <property type="entry name" value="HTH_Tnp_ISL3"/>
    <property type="match status" value="1"/>
</dbReference>
<protein>
    <submittedName>
        <fullName evidence="4">ISL3 family transposase</fullName>
    </submittedName>
</protein>
<dbReference type="NCBIfam" id="NF033550">
    <property type="entry name" value="transpos_ISL3"/>
    <property type="match status" value="1"/>
</dbReference>
<evidence type="ECO:0000259" key="1">
    <source>
        <dbReference type="Pfam" id="PF01610"/>
    </source>
</evidence>
<evidence type="ECO:0000313" key="5">
    <source>
        <dbReference type="Proteomes" id="UP001596020"/>
    </source>
</evidence>
<gene>
    <name evidence="4" type="ORF">ACFO3G_03705</name>
</gene>
<dbReference type="Pfam" id="PF01610">
    <property type="entry name" value="DDE_Tnp_ISL3"/>
    <property type="match status" value="1"/>
</dbReference>
<dbReference type="Proteomes" id="UP001596020">
    <property type="component" value="Unassembled WGS sequence"/>
</dbReference>
<keyword evidence="5" id="KW-1185">Reference proteome</keyword>
<evidence type="ECO:0000313" key="4">
    <source>
        <dbReference type="EMBL" id="MFC4665719.1"/>
    </source>
</evidence>
<dbReference type="Pfam" id="PF14690">
    <property type="entry name" value="Zn_ribbon_ISL3"/>
    <property type="match status" value="1"/>
</dbReference>
<name>A0ABV9K6L8_9PORP</name>
<accession>A0ABV9K6L8</accession>
<dbReference type="PANTHER" id="PTHR33498:SF1">
    <property type="entry name" value="TRANSPOSASE FOR INSERTION SEQUENCE ELEMENT IS1557"/>
    <property type="match status" value="1"/>
</dbReference>
<dbReference type="InterPro" id="IPR032877">
    <property type="entry name" value="Transposase_HTH"/>
</dbReference>
<organism evidence="4 5">
    <name type="scientific">Falsiporphyromonas endometrii</name>
    <dbReference type="NCBI Taxonomy" id="1387297"/>
    <lineage>
        <taxon>Bacteria</taxon>
        <taxon>Pseudomonadati</taxon>
        <taxon>Bacteroidota</taxon>
        <taxon>Bacteroidia</taxon>
        <taxon>Bacteroidales</taxon>
        <taxon>Porphyromonadaceae</taxon>
        <taxon>Falsiporphyromonas</taxon>
    </lineage>
</organism>